<dbReference type="GeneID" id="25908444"/>
<protein>
    <submittedName>
        <fullName evidence="1">Uncharacterized protein</fullName>
    </submittedName>
</protein>
<keyword evidence="2" id="KW-1185">Reference proteome</keyword>
<sequence length="76" mass="8527">MWPGSAAMGDKEFHIADLLPAGCTYNVPPMLRKDNQFTIAQNLETIEIASSAKLFRMLAQEYITHSEEGSRVINRT</sequence>
<organism evidence="1 2">
    <name type="scientific">Sphaeroforma arctica JP610</name>
    <dbReference type="NCBI Taxonomy" id="667725"/>
    <lineage>
        <taxon>Eukaryota</taxon>
        <taxon>Ichthyosporea</taxon>
        <taxon>Ichthyophonida</taxon>
        <taxon>Sphaeroforma</taxon>
    </lineage>
</organism>
<reference evidence="1 2" key="1">
    <citation type="submission" date="2011-02" db="EMBL/GenBank/DDBJ databases">
        <title>The Genome Sequence of Sphaeroforma arctica JP610.</title>
        <authorList>
            <consortium name="The Broad Institute Genome Sequencing Platform"/>
            <person name="Russ C."/>
            <person name="Cuomo C."/>
            <person name="Young S.K."/>
            <person name="Zeng Q."/>
            <person name="Gargeya S."/>
            <person name="Alvarado L."/>
            <person name="Berlin A."/>
            <person name="Chapman S.B."/>
            <person name="Chen Z."/>
            <person name="Freedman E."/>
            <person name="Gellesch M."/>
            <person name="Goldberg J."/>
            <person name="Griggs A."/>
            <person name="Gujja S."/>
            <person name="Heilman E."/>
            <person name="Heiman D."/>
            <person name="Howarth C."/>
            <person name="Mehta T."/>
            <person name="Neiman D."/>
            <person name="Pearson M."/>
            <person name="Roberts A."/>
            <person name="Saif S."/>
            <person name="Shea T."/>
            <person name="Shenoy N."/>
            <person name="Sisk P."/>
            <person name="Stolte C."/>
            <person name="Sykes S."/>
            <person name="White J."/>
            <person name="Yandava C."/>
            <person name="Burger G."/>
            <person name="Gray M.W."/>
            <person name="Holland P.W.H."/>
            <person name="King N."/>
            <person name="Lang F.B.F."/>
            <person name="Roger A.J."/>
            <person name="Ruiz-Trillo I."/>
            <person name="Haas B."/>
            <person name="Nusbaum C."/>
            <person name="Birren B."/>
        </authorList>
    </citation>
    <scope>NUCLEOTIDE SEQUENCE [LARGE SCALE GENOMIC DNA]</scope>
    <source>
        <strain evidence="1 2">JP610</strain>
    </source>
</reference>
<dbReference type="RefSeq" id="XP_014153578.1">
    <property type="nucleotide sequence ID" value="XM_014298103.1"/>
</dbReference>
<gene>
    <name evidence="1" type="ORF">SARC_07940</name>
</gene>
<dbReference type="AlphaFoldDB" id="A0A0L0FSX9"/>
<evidence type="ECO:0000313" key="1">
    <source>
        <dbReference type="EMBL" id="KNC79676.1"/>
    </source>
</evidence>
<dbReference type="Proteomes" id="UP000054560">
    <property type="component" value="Unassembled WGS sequence"/>
</dbReference>
<proteinExistence type="predicted"/>
<dbReference type="EMBL" id="KQ242264">
    <property type="protein sequence ID" value="KNC79676.1"/>
    <property type="molecule type" value="Genomic_DNA"/>
</dbReference>
<evidence type="ECO:0000313" key="2">
    <source>
        <dbReference type="Proteomes" id="UP000054560"/>
    </source>
</evidence>
<name>A0A0L0FSX9_9EUKA</name>
<accession>A0A0L0FSX9</accession>